<evidence type="ECO:0000313" key="6">
    <source>
        <dbReference type="EMBL" id="SMF58470.1"/>
    </source>
</evidence>
<dbReference type="EMBL" id="FWZT01000019">
    <property type="protein sequence ID" value="SMF58470.1"/>
    <property type="molecule type" value="Genomic_DNA"/>
</dbReference>
<dbReference type="InterPro" id="IPR036388">
    <property type="entry name" value="WH-like_DNA-bd_sf"/>
</dbReference>
<dbReference type="GO" id="GO:0043565">
    <property type="term" value="F:sequence-specific DNA binding"/>
    <property type="evidence" value="ECO:0007669"/>
    <property type="project" value="TreeGrafter"/>
</dbReference>
<dbReference type="SUPFAM" id="SSF46785">
    <property type="entry name" value="Winged helix' DNA-binding domain"/>
    <property type="match status" value="1"/>
</dbReference>
<dbReference type="PROSITE" id="PS50931">
    <property type="entry name" value="HTH_LYSR"/>
    <property type="match status" value="1"/>
</dbReference>
<dbReference type="PANTHER" id="PTHR30537:SF5">
    <property type="entry name" value="HTH-TYPE TRANSCRIPTIONAL ACTIVATOR TTDR-RELATED"/>
    <property type="match status" value="1"/>
</dbReference>
<dbReference type="InterPro" id="IPR005119">
    <property type="entry name" value="LysR_subst-bd"/>
</dbReference>
<dbReference type="RefSeq" id="WP_132322693.1">
    <property type="nucleotide sequence ID" value="NZ_FWZT01000019.1"/>
</dbReference>
<dbReference type="InterPro" id="IPR000847">
    <property type="entry name" value="LysR_HTH_N"/>
</dbReference>
<dbReference type="Pfam" id="PF03466">
    <property type="entry name" value="LysR_substrate"/>
    <property type="match status" value="1"/>
</dbReference>
<evidence type="ECO:0000256" key="2">
    <source>
        <dbReference type="ARBA" id="ARBA00023015"/>
    </source>
</evidence>
<name>A0A1Y6CJX0_9BACT</name>
<dbReference type="Proteomes" id="UP000192907">
    <property type="component" value="Unassembled WGS sequence"/>
</dbReference>
<evidence type="ECO:0000259" key="5">
    <source>
        <dbReference type="PROSITE" id="PS50931"/>
    </source>
</evidence>
<keyword evidence="2" id="KW-0805">Transcription regulation</keyword>
<dbReference type="AlphaFoldDB" id="A0A1Y6CJX0"/>
<dbReference type="InterPro" id="IPR036390">
    <property type="entry name" value="WH_DNA-bd_sf"/>
</dbReference>
<reference evidence="7" key="1">
    <citation type="submission" date="2017-04" db="EMBL/GenBank/DDBJ databases">
        <authorList>
            <person name="Varghese N."/>
            <person name="Submissions S."/>
        </authorList>
    </citation>
    <scope>NUCLEOTIDE SEQUENCE [LARGE SCALE GENOMIC DNA]</scope>
    <source>
        <strain evidence="7">RKEM611</strain>
    </source>
</reference>
<protein>
    <submittedName>
        <fullName evidence="6">LysR family transcriptional regulator, regulator for bpeEF and oprC</fullName>
    </submittedName>
</protein>
<organism evidence="6 7">
    <name type="scientific">Pseudobacteriovorax antillogorgiicola</name>
    <dbReference type="NCBI Taxonomy" id="1513793"/>
    <lineage>
        <taxon>Bacteria</taxon>
        <taxon>Pseudomonadati</taxon>
        <taxon>Bdellovibrionota</taxon>
        <taxon>Oligoflexia</taxon>
        <taxon>Oligoflexales</taxon>
        <taxon>Pseudobacteriovoracaceae</taxon>
        <taxon>Pseudobacteriovorax</taxon>
    </lineage>
</organism>
<dbReference type="STRING" id="1513793.SAMN06296036_119105"/>
<evidence type="ECO:0000256" key="3">
    <source>
        <dbReference type="ARBA" id="ARBA00023125"/>
    </source>
</evidence>
<sequence>MEQWNGVLELLAAVDQGTLSKAAKHLGVSPSHVTKRIQGLEERLGIKLLARSTRSLNLTEIGEQYYATMKPLVNSLEDQNRYFTELQNGERGILKISAPLGVGEDLLMESITEFSNRYPNIQLTLDFSTRTINLIEEKFDLALRLSSRLDGGMVAKKVLETQYHLLASPEYFSKMGRPQDPSELSEHLGLAFSQPDSNKPIQWQFASPESGERFNVGITAKIRSNSVKSLVRGAIKGAGIIYASRFFVEDALRDGLLEPVLQEWVPDRASIWAVFPERKQLPRKTRLFVDHVTDWFADSTRVCSRT</sequence>
<dbReference type="Gene3D" id="3.40.190.290">
    <property type="match status" value="1"/>
</dbReference>
<dbReference type="OrthoDB" id="5291507at2"/>
<gene>
    <name evidence="6" type="ORF">SAMN06296036_119105</name>
</gene>
<dbReference type="SUPFAM" id="SSF53850">
    <property type="entry name" value="Periplasmic binding protein-like II"/>
    <property type="match status" value="1"/>
</dbReference>
<keyword evidence="7" id="KW-1185">Reference proteome</keyword>
<dbReference type="Gene3D" id="1.10.10.10">
    <property type="entry name" value="Winged helix-like DNA-binding domain superfamily/Winged helix DNA-binding domain"/>
    <property type="match status" value="1"/>
</dbReference>
<comment type="similarity">
    <text evidence="1">Belongs to the LysR transcriptional regulatory family.</text>
</comment>
<evidence type="ECO:0000313" key="7">
    <source>
        <dbReference type="Proteomes" id="UP000192907"/>
    </source>
</evidence>
<dbReference type="InterPro" id="IPR058163">
    <property type="entry name" value="LysR-type_TF_proteobact-type"/>
</dbReference>
<feature type="domain" description="HTH lysR-type" evidence="5">
    <location>
        <begin position="10"/>
        <end position="59"/>
    </location>
</feature>
<dbReference type="CDD" id="cd08422">
    <property type="entry name" value="PBP2_CrgA_like"/>
    <property type="match status" value="1"/>
</dbReference>
<dbReference type="Pfam" id="PF00126">
    <property type="entry name" value="HTH_1"/>
    <property type="match status" value="1"/>
</dbReference>
<dbReference type="GO" id="GO:0003700">
    <property type="term" value="F:DNA-binding transcription factor activity"/>
    <property type="evidence" value="ECO:0007669"/>
    <property type="project" value="InterPro"/>
</dbReference>
<dbReference type="PANTHER" id="PTHR30537">
    <property type="entry name" value="HTH-TYPE TRANSCRIPTIONAL REGULATOR"/>
    <property type="match status" value="1"/>
</dbReference>
<proteinExistence type="inferred from homology"/>
<keyword evidence="4" id="KW-0804">Transcription</keyword>
<keyword evidence="3" id="KW-0238">DNA-binding</keyword>
<accession>A0A1Y6CJX0</accession>
<evidence type="ECO:0000256" key="4">
    <source>
        <dbReference type="ARBA" id="ARBA00023163"/>
    </source>
</evidence>
<dbReference type="GO" id="GO:0006351">
    <property type="term" value="P:DNA-templated transcription"/>
    <property type="evidence" value="ECO:0007669"/>
    <property type="project" value="TreeGrafter"/>
</dbReference>
<evidence type="ECO:0000256" key="1">
    <source>
        <dbReference type="ARBA" id="ARBA00009437"/>
    </source>
</evidence>